<evidence type="ECO:0000256" key="1">
    <source>
        <dbReference type="SAM" id="MobiDB-lite"/>
    </source>
</evidence>
<name>A0A1J8QLL9_9AGAM</name>
<sequence length="222" mass="24905">MSALVEIDALSEEQLIAMLEVKKNQREAEEARRHAAEEAHHRAQQETKRKAEEDKKRAEEEERKKAENGNKKTGDEGSDRCTACIRTDMLCTFSVVGTKATSCDGCRSGKKLCMFPARDADKPRRRKRRDEVEMPCGGNGKKRARQLSPSPMEVEEILVVAVLEVLAEKVQQLTHVVAEGFASHWKEQQRIITALNSISGVLENQEQASKASGIEKDNSKFK</sequence>
<feature type="region of interest" description="Disordered" evidence="1">
    <location>
        <begin position="122"/>
        <end position="150"/>
    </location>
</feature>
<reference evidence="2 3" key="1">
    <citation type="submission" date="2016-03" db="EMBL/GenBank/DDBJ databases">
        <title>Comparative genomics of the ectomycorrhizal sister species Rhizopogon vinicolor and Rhizopogon vesiculosus (Basidiomycota: Boletales) reveals a divergence of the mating type B locus.</title>
        <authorList>
            <person name="Mujic A.B."/>
            <person name="Kuo A."/>
            <person name="Tritt A."/>
            <person name="Lipzen A."/>
            <person name="Chen C."/>
            <person name="Johnson J."/>
            <person name="Sharma A."/>
            <person name="Barry K."/>
            <person name="Grigoriev I.V."/>
            <person name="Spatafora J.W."/>
        </authorList>
    </citation>
    <scope>NUCLEOTIDE SEQUENCE [LARGE SCALE GENOMIC DNA]</scope>
    <source>
        <strain evidence="2 3">AM-OR11-056</strain>
    </source>
</reference>
<keyword evidence="3" id="KW-1185">Reference proteome</keyword>
<evidence type="ECO:0000313" key="3">
    <source>
        <dbReference type="Proteomes" id="UP000183567"/>
    </source>
</evidence>
<protein>
    <submittedName>
        <fullName evidence="2">Uncharacterized protein</fullName>
    </submittedName>
</protein>
<dbReference type="AlphaFoldDB" id="A0A1J8QLL9"/>
<feature type="region of interest" description="Disordered" evidence="1">
    <location>
        <begin position="24"/>
        <end position="78"/>
    </location>
</feature>
<comment type="caution">
    <text evidence="2">The sequence shown here is derived from an EMBL/GenBank/DDBJ whole genome shotgun (WGS) entry which is preliminary data.</text>
</comment>
<accession>A0A1J8QLL9</accession>
<dbReference type="Proteomes" id="UP000183567">
    <property type="component" value="Unassembled WGS sequence"/>
</dbReference>
<dbReference type="OrthoDB" id="2688617at2759"/>
<organism evidence="2 3">
    <name type="scientific">Rhizopogon vesiculosus</name>
    <dbReference type="NCBI Taxonomy" id="180088"/>
    <lineage>
        <taxon>Eukaryota</taxon>
        <taxon>Fungi</taxon>
        <taxon>Dikarya</taxon>
        <taxon>Basidiomycota</taxon>
        <taxon>Agaricomycotina</taxon>
        <taxon>Agaricomycetes</taxon>
        <taxon>Agaricomycetidae</taxon>
        <taxon>Boletales</taxon>
        <taxon>Suillineae</taxon>
        <taxon>Rhizopogonaceae</taxon>
        <taxon>Rhizopogon</taxon>
    </lineage>
</organism>
<evidence type="ECO:0000313" key="2">
    <source>
        <dbReference type="EMBL" id="OJA21575.1"/>
    </source>
</evidence>
<dbReference type="STRING" id="180088.A0A1J8QLL9"/>
<gene>
    <name evidence="2" type="ORF">AZE42_04123</name>
</gene>
<proteinExistence type="predicted"/>
<dbReference type="EMBL" id="LVVM01000083">
    <property type="protein sequence ID" value="OJA21575.1"/>
    <property type="molecule type" value="Genomic_DNA"/>
</dbReference>